<dbReference type="InterPro" id="IPR001279">
    <property type="entry name" value="Metallo-B-lactamas"/>
</dbReference>
<keyword evidence="2" id="KW-0479">Metal-binding</keyword>
<comment type="caution">
    <text evidence="6">The sequence shown here is derived from an EMBL/GenBank/DDBJ whole genome shotgun (WGS) entry which is preliminary data.</text>
</comment>
<gene>
    <name evidence="6" type="ORF">EDD36DRAFT_474539</name>
</gene>
<evidence type="ECO:0000259" key="5">
    <source>
        <dbReference type="SMART" id="SM00849"/>
    </source>
</evidence>
<keyword evidence="7" id="KW-1185">Reference proteome</keyword>
<accession>A0AAN6DXX6</accession>
<evidence type="ECO:0000313" key="6">
    <source>
        <dbReference type="EMBL" id="KAI1614684.1"/>
    </source>
</evidence>
<dbReference type="SMART" id="SM00849">
    <property type="entry name" value="Lactamase_B"/>
    <property type="match status" value="1"/>
</dbReference>
<dbReference type="InterPro" id="IPR036866">
    <property type="entry name" value="RibonucZ/Hydroxyglut_hydro"/>
</dbReference>
<dbReference type="SUPFAM" id="SSF56281">
    <property type="entry name" value="Metallo-hydrolase/oxidoreductase"/>
    <property type="match status" value="1"/>
</dbReference>
<evidence type="ECO:0000256" key="4">
    <source>
        <dbReference type="ARBA" id="ARBA00022833"/>
    </source>
</evidence>
<evidence type="ECO:0000313" key="7">
    <source>
        <dbReference type="Proteomes" id="UP001203852"/>
    </source>
</evidence>
<reference evidence="6" key="1">
    <citation type="journal article" date="2022" name="bioRxiv">
        <title>Deciphering the potential niche of two novel black yeast fungi from a biological soil crust based on their genomes, phenotypes, and melanin regulation.</title>
        <authorList>
            <consortium name="DOE Joint Genome Institute"/>
            <person name="Carr E.C."/>
            <person name="Barton Q."/>
            <person name="Grambo S."/>
            <person name="Sullivan M."/>
            <person name="Renfro C.M."/>
            <person name="Kuo A."/>
            <person name="Pangilinan J."/>
            <person name="Lipzen A."/>
            <person name="Keymanesh K."/>
            <person name="Savage E."/>
            <person name="Barry K."/>
            <person name="Grigoriev I.V."/>
            <person name="Riekhof W.R."/>
            <person name="Harris S.S."/>
        </authorList>
    </citation>
    <scope>NUCLEOTIDE SEQUENCE</scope>
    <source>
        <strain evidence="6">JF 03-4F</strain>
    </source>
</reference>
<sequence>MIDRINQQGLVIPYSDVTITTKVLDLVTIHGSNCNNLYHPPIEGVEVLRAVPSLSFLLEHHSGQKLLFDLGVPTDLETLGSEVADRLKKVGHQITVQKDVVDALEEHNIKREDINAVIWSHTHWDHKGNMALFPPSTTLVLGPNALETFVTNGGNSGVGGINEQDIKGRKVREIDFDGPETLQIGSLRAVDYFNDGSLYLLDTPGHSVGHLCALVRTTTGPESTFLFLGGDCAHHCGEVRPSEYLPLPDSILPNPLPLVNRDNPFCPGTRFEELNKSRGMTTKGPVWRPKWGADLAEAILSIGKMQEFDGQENVLLLLAHDSCARHVNMPLFPESINDWYERGLGRDLRWNWIADIEKGLPTESVS</sequence>
<dbReference type="GO" id="GO:0046872">
    <property type="term" value="F:metal ion binding"/>
    <property type="evidence" value="ECO:0007669"/>
    <property type="project" value="UniProtKB-KW"/>
</dbReference>
<keyword evidence="3" id="KW-0378">Hydrolase</keyword>
<dbReference type="Pfam" id="PF00753">
    <property type="entry name" value="Lactamase_B"/>
    <property type="match status" value="1"/>
</dbReference>
<evidence type="ECO:0000256" key="1">
    <source>
        <dbReference type="ARBA" id="ARBA00007749"/>
    </source>
</evidence>
<dbReference type="Proteomes" id="UP001203852">
    <property type="component" value="Unassembled WGS sequence"/>
</dbReference>
<dbReference type="EMBL" id="MU404353">
    <property type="protein sequence ID" value="KAI1614684.1"/>
    <property type="molecule type" value="Genomic_DNA"/>
</dbReference>
<evidence type="ECO:0000256" key="2">
    <source>
        <dbReference type="ARBA" id="ARBA00022723"/>
    </source>
</evidence>
<dbReference type="Gene3D" id="3.60.15.10">
    <property type="entry name" value="Ribonuclease Z/Hydroxyacylglutathione hydrolase-like"/>
    <property type="match status" value="1"/>
</dbReference>
<name>A0AAN6DXX6_9EURO</name>
<evidence type="ECO:0000256" key="3">
    <source>
        <dbReference type="ARBA" id="ARBA00022801"/>
    </source>
</evidence>
<proteinExistence type="inferred from homology"/>
<protein>
    <submittedName>
        <fullName evidence="6">Beta-lactamase-like protein</fullName>
    </submittedName>
</protein>
<comment type="similarity">
    <text evidence="1">Belongs to the metallo-beta-lactamase superfamily.</text>
</comment>
<keyword evidence="4" id="KW-0862">Zinc</keyword>
<dbReference type="GO" id="GO:0016787">
    <property type="term" value="F:hydrolase activity"/>
    <property type="evidence" value="ECO:0007669"/>
    <property type="project" value="UniProtKB-KW"/>
</dbReference>
<dbReference type="InterPro" id="IPR051013">
    <property type="entry name" value="MBL_superfamily_lactonases"/>
</dbReference>
<dbReference type="PANTHER" id="PTHR42978">
    <property type="entry name" value="QUORUM-QUENCHING LACTONASE YTNP-RELATED-RELATED"/>
    <property type="match status" value="1"/>
</dbReference>
<feature type="domain" description="Metallo-beta-lactamase" evidence="5">
    <location>
        <begin position="52"/>
        <end position="269"/>
    </location>
</feature>
<dbReference type="CDD" id="cd07730">
    <property type="entry name" value="metallo-hydrolase-like_MBL-fold"/>
    <property type="match status" value="1"/>
</dbReference>
<dbReference type="AlphaFoldDB" id="A0AAN6DXX6"/>
<dbReference type="PANTHER" id="PTHR42978:SF5">
    <property type="entry name" value="METALLO-BETA-LACTAMASE DOMAIN-CONTAINING PROTEIN"/>
    <property type="match status" value="1"/>
</dbReference>
<organism evidence="6 7">
    <name type="scientific">Exophiala viscosa</name>
    <dbReference type="NCBI Taxonomy" id="2486360"/>
    <lineage>
        <taxon>Eukaryota</taxon>
        <taxon>Fungi</taxon>
        <taxon>Dikarya</taxon>
        <taxon>Ascomycota</taxon>
        <taxon>Pezizomycotina</taxon>
        <taxon>Eurotiomycetes</taxon>
        <taxon>Chaetothyriomycetidae</taxon>
        <taxon>Chaetothyriales</taxon>
        <taxon>Herpotrichiellaceae</taxon>
        <taxon>Exophiala</taxon>
    </lineage>
</organism>